<feature type="signal peptide" evidence="1">
    <location>
        <begin position="1"/>
        <end position="20"/>
    </location>
</feature>
<evidence type="ECO:0000313" key="3">
    <source>
        <dbReference type="Proteomes" id="UP001162131"/>
    </source>
</evidence>
<dbReference type="AlphaFoldDB" id="A0AAU9K562"/>
<evidence type="ECO:0008006" key="4">
    <source>
        <dbReference type="Google" id="ProtNLM"/>
    </source>
</evidence>
<feature type="chain" id="PRO_5043773459" description="PA14 domain-containing protein" evidence="1">
    <location>
        <begin position="21"/>
        <end position="154"/>
    </location>
</feature>
<accession>A0AAU9K562</accession>
<organism evidence="2 3">
    <name type="scientific">Blepharisma stoltei</name>
    <dbReference type="NCBI Taxonomy" id="1481888"/>
    <lineage>
        <taxon>Eukaryota</taxon>
        <taxon>Sar</taxon>
        <taxon>Alveolata</taxon>
        <taxon>Ciliophora</taxon>
        <taxon>Postciliodesmatophora</taxon>
        <taxon>Heterotrichea</taxon>
        <taxon>Heterotrichida</taxon>
        <taxon>Blepharismidae</taxon>
        <taxon>Blepharisma</taxon>
    </lineage>
</organism>
<dbReference type="EMBL" id="CAJZBQ010000053">
    <property type="protein sequence ID" value="CAG9332038.1"/>
    <property type="molecule type" value="Genomic_DNA"/>
</dbReference>
<dbReference type="Proteomes" id="UP001162131">
    <property type="component" value="Unassembled WGS sequence"/>
</dbReference>
<dbReference type="Gene3D" id="2.60.120.260">
    <property type="entry name" value="Galactose-binding domain-like"/>
    <property type="match status" value="1"/>
</dbReference>
<sequence length="154" mass="17092">MSKLLSFLVLCFLLCQQISATTLSFVSDGAVYTFQSGQKVEAVIPAEISLDWPTMYGSNWIWDKTDNVTPGVALFMRFFTVPGIPTKSYITISGDDNFTIFLNGRLVAMKSETSHFLTEIDMLSKTVQGDNYLHIIVDNNLGLGGLLFKAAIEY</sequence>
<keyword evidence="3" id="KW-1185">Reference proteome</keyword>
<evidence type="ECO:0000256" key="1">
    <source>
        <dbReference type="SAM" id="SignalP"/>
    </source>
</evidence>
<protein>
    <recommendedName>
        <fullName evidence="4">PA14 domain-containing protein</fullName>
    </recommendedName>
</protein>
<comment type="caution">
    <text evidence="2">The sequence shown here is derived from an EMBL/GenBank/DDBJ whole genome shotgun (WGS) entry which is preliminary data.</text>
</comment>
<name>A0AAU9K562_9CILI</name>
<gene>
    <name evidence="2" type="ORF">BSTOLATCC_MIC54092</name>
</gene>
<dbReference type="SUPFAM" id="SSF49785">
    <property type="entry name" value="Galactose-binding domain-like"/>
    <property type="match status" value="1"/>
</dbReference>
<reference evidence="2" key="1">
    <citation type="submission" date="2021-09" db="EMBL/GenBank/DDBJ databases">
        <authorList>
            <consortium name="AG Swart"/>
            <person name="Singh M."/>
            <person name="Singh A."/>
            <person name="Seah K."/>
            <person name="Emmerich C."/>
        </authorList>
    </citation>
    <scope>NUCLEOTIDE SEQUENCE</scope>
    <source>
        <strain evidence="2">ATCC30299</strain>
    </source>
</reference>
<evidence type="ECO:0000313" key="2">
    <source>
        <dbReference type="EMBL" id="CAG9332038.1"/>
    </source>
</evidence>
<proteinExistence type="predicted"/>
<keyword evidence="1" id="KW-0732">Signal</keyword>
<dbReference type="InterPro" id="IPR008979">
    <property type="entry name" value="Galactose-bd-like_sf"/>
</dbReference>